<sequence>MSFKATPAFSSRIKKPKKAPAFKRSSSGLNPYSSLSCRKPIQRAATKPESTEHEEEDFFDDRLDDVGLVKSLVTDLILRDVPQAVLYIRGKMWTPLPEQRTGMNSARIAEVLNFRASQSPIVTVSYIQALLDSPTVVEKEIAELTRGGAIRKIVVNGRGRMGEVLILVEAMETMIESRNMDSELKKKPGDGSRGTLTSIDSISRAASGSMAAVGGEGAVHAAGGSGGGAKSSTTQEYDLALPGAGPFLKLLSNARTHLLSLLSKSKYREAPESLLHQRWDGGIAIENDTTAAKRNRGEFAGVLPGRTRKWKQFNGISFEWILGECVGAGLVEVFNTGSVGRGIRAL</sequence>
<name>A0A9N9M3D4_9HELO</name>
<dbReference type="EMBL" id="CAJVRM010000744">
    <property type="protein sequence ID" value="CAG8983920.1"/>
    <property type="molecule type" value="Genomic_DNA"/>
</dbReference>
<dbReference type="OrthoDB" id="3980126at2759"/>
<feature type="region of interest" description="Disordered" evidence="2">
    <location>
        <begin position="1"/>
        <end position="57"/>
    </location>
</feature>
<dbReference type="GO" id="GO:0046579">
    <property type="term" value="P:positive regulation of Ras protein signal transduction"/>
    <property type="evidence" value="ECO:0007669"/>
    <property type="project" value="TreeGrafter"/>
</dbReference>
<evidence type="ECO:0008006" key="5">
    <source>
        <dbReference type="Google" id="ProtNLM"/>
    </source>
</evidence>
<organism evidence="3 4">
    <name type="scientific">Hymenoscyphus albidus</name>
    <dbReference type="NCBI Taxonomy" id="595503"/>
    <lineage>
        <taxon>Eukaryota</taxon>
        <taxon>Fungi</taxon>
        <taxon>Dikarya</taxon>
        <taxon>Ascomycota</taxon>
        <taxon>Pezizomycotina</taxon>
        <taxon>Leotiomycetes</taxon>
        <taxon>Helotiales</taxon>
        <taxon>Helotiaceae</taxon>
        <taxon>Hymenoscyphus</taxon>
    </lineage>
</organism>
<protein>
    <recommendedName>
        <fullName evidence="5">Serine-threonine protein kinase 19</fullName>
    </recommendedName>
</protein>
<evidence type="ECO:0000313" key="4">
    <source>
        <dbReference type="Proteomes" id="UP000701801"/>
    </source>
</evidence>
<dbReference type="InterPro" id="IPR018865">
    <property type="entry name" value="STK19-like"/>
</dbReference>
<dbReference type="PANTHER" id="PTHR15243">
    <property type="entry name" value="SERINE/THREONINE-PROTEIN KINASE 19"/>
    <property type="match status" value="1"/>
</dbReference>
<comment type="similarity">
    <text evidence="1">Belongs to the STK19 family.</text>
</comment>
<accession>A0A9N9M3D4</accession>
<keyword evidence="4" id="KW-1185">Reference proteome</keyword>
<dbReference type="Pfam" id="PF10494">
    <property type="entry name" value="Stk19"/>
    <property type="match status" value="2"/>
</dbReference>
<evidence type="ECO:0000256" key="1">
    <source>
        <dbReference type="ARBA" id="ARBA00093458"/>
    </source>
</evidence>
<dbReference type="AlphaFoldDB" id="A0A9N9M3D4"/>
<gene>
    <name evidence="3" type="ORF">HYALB_00006887</name>
</gene>
<evidence type="ECO:0000256" key="2">
    <source>
        <dbReference type="SAM" id="MobiDB-lite"/>
    </source>
</evidence>
<feature type="compositionally biased region" description="Low complexity" evidence="2">
    <location>
        <begin position="25"/>
        <end position="36"/>
    </location>
</feature>
<comment type="caution">
    <text evidence="3">The sequence shown here is derived from an EMBL/GenBank/DDBJ whole genome shotgun (WGS) entry which is preliminary data.</text>
</comment>
<feature type="compositionally biased region" description="Basic residues" evidence="2">
    <location>
        <begin position="12"/>
        <end position="21"/>
    </location>
</feature>
<dbReference type="PANTHER" id="PTHR15243:SF0">
    <property type="entry name" value="SERINE_THREONINE-PROTEIN KINASE 19"/>
    <property type="match status" value="1"/>
</dbReference>
<proteinExistence type="inferred from homology"/>
<dbReference type="Proteomes" id="UP000701801">
    <property type="component" value="Unassembled WGS sequence"/>
</dbReference>
<reference evidence="3" key="1">
    <citation type="submission" date="2021-07" db="EMBL/GenBank/DDBJ databases">
        <authorList>
            <person name="Durling M."/>
        </authorList>
    </citation>
    <scope>NUCLEOTIDE SEQUENCE</scope>
</reference>
<evidence type="ECO:0000313" key="3">
    <source>
        <dbReference type="EMBL" id="CAG8983920.1"/>
    </source>
</evidence>